<evidence type="ECO:0000313" key="2">
    <source>
        <dbReference type="EnsemblMetazoa" id="AMAM018589-PA"/>
    </source>
</evidence>
<protein>
    <submittedName>
        <fullName evidence="2">Uncharacterized protein</fullName>
    </submittedName>
</protein>
<feature type="chain" id="PRO_5008136389" evidence="1">
    <location>
        <begin position="19"/>
        <end position="201"/>
    </location>
</feature>
<dbReference type="VEuPathDB" id="VectorBase:AMAM018589"/>
<dbReference type="EnsemblMetazoa" id="AMAM018589-RA">
    <property type="protein sequence ID" value="AMAM018589-PA"/>
    <property type="gene ID" value="AMAM018589"/>
</dbReference>
<feature type="signal peptide" evidence="1">
    <location>
        <begin position="1"/>
        <end position="18"/>
    </location>
</feature>
<sequence length="201" mass="23213">MYASELLILVLAVQQVTTACQRNIADCVKSRSKYRLQREWRSGTFRFDSDQFEPTRWEWQRQAKIRTDTKRPRLSVTRKKPEAEAKLLWKVENRHEDYDSLMSSEDDGMGMWPEQSLTSAPVYGRAAASHDNIGNRMVKMVPSTFLGMSTVPSASQFPENALFSEENFSYDNTKDTDESRVHLQLYDDVDHMCATCADPQK</sequence>
<reference evidence="2" key="2">
    <citation type="submission" date="2020-05" db="UniProtKB">
        <authorList>
            <consortium name="EnsemblMetazoa"/>
        </authorList>
    </citation>
    <scope>IDENTIFICATION</scope>
    <source>
        <strain evidence="2">maculatus3</strain>
    </source>
</reference>
<organism evidence="2 3">
    <name type="scientific">Anopheles maculatus</name>
    <dbReference type="NCBI Taxonomy" id="74869"/>
    <lineage>
        <taxon>Eukaryota</taxon>
        <taxon>Metazoa</taxon>
        <taxon>Ecdysozoa</taxon>
        <taxon>Arthropoda</taxon>
        <taxon>Hexapoda</taxon>
        <taxon>Insecta</taxon>
        <taxon>Pterygota</taxon>
        <taxon>Neoptera</taxon>
        <taxon>Endopterygota</taxon>
        <taxon>Diptera</taxon>
        <taxon>Nematocera</taxon>
        <taxon>Culicoidea</taxon>
        <taxon>Culicidae</taxon>
        <taxon>Anophelinae</taxon>
        <taxon>Anopheles</taxon>
        <taxon>Anopheles maculatus group</taxon>
    </lineage>
</organism>
<name>A0A182T310_9DIPT</name>
<reference evidence="3" key="1">
    <citation type="submission" date="2013-09" db="EMBL/GenBank/DDBJ databases">
        <title>The Genome Sequence of Anopheles maculatus species B.</title>
        <authorList>
            <consortium name="The Broad Institute Genomics Platform"/>
            <person name="Neafsey D.E."/>
            <person name="Besansky N."/>
            <person name="Howell P."/>
            <person name="Walton C."/>
            <person name="Young S.K."/>
            <person name="Zeng Q."/>
            <person name="Gargeya S."/>
            <person name="Fitzgerald M."/>
            <person name="Haas B."/>
            <person name="Abouelleil A."/>
            <person name="Allen A.W."/>
            <person name="Alvarado L."/>
            <person name="Arachchi H.M."/>
            <person name="Berlin A.M."/>
            <person name="Chapman S.B."/>
            <person name="Gainer-Dewar J."/>
            <person name="Goldberg J."/>
            <person name="Griggs A."/>
            <person name="Gujja S."/>
            <person name="Hansen M."/>
            <person name="Howarth C."/>
            <person name="Imamovic A."/>
            <person name="Ireland A."/>
            <person name="Larimer J."/>
            <person name="McCowan C."/>
            <person name="Murphy C."/>
            <person name="Pearson M."/>
            <person name="Poon T.W."/>
            <person name="Priest M."/>
            <person name="Roberts A."/>
            <person name="Saif S."/>
            <person name="Shea T."/>
            <person name="Sisk P."/>
            <person name="Sykes S."/>
            <person name="Wortman J."/>
            <person name="Nusbaum C."/>
            <person name="Birren B."/>
        </authorList>
    </citation>
    <scope>NUCLEOTIDE SEQUENCE [LARGE SCALE GENOMIC DNA]</scope>
    <source>
        <strain evidence="3">maculatus3</strain>
    </source>
</reference>
<evidence type="ECO:0000313" key="3">
    <source>
        <dbReference type="Proteomes" id="UP000075901"/>
    </source>
</evidence>
<dbReference type="AlphaFoldDB" id="A0A182T310"/>
<dbReference type="Proteomes" id="UP000075901">
    <property type="component" value="Unassembled WGS sequence"/>
</dbReference>
<accession>A0A182T310</accession>
<proteinExistence type="predicted"/>
<keyword evidence="3" id="KW-1185">Reference proteome</keyword>
<evidence type="ECO:0000256" key="1">
    <source>
        <dbReference type="SAM" id="SignalP"/>
    </source>
</evidence>
<keyword evidence="1" id="KW-0732">Signal</keyword>